<feature type="transmembrane region" description="Helical" evidence="1">
    <location>
        <begin position="7"/>
        <end position="28"/>
    </location>
</feature>
<dbReference type="Gene3D" id="1.20.1280.290">
    <property type="match status" value="1"/>
</dbReference>
<keyword evidence="1" id="KW-0812">Transmembrane</keyword>
<feature type="transmembrane region" description="Helical" evidence="1">
    <location>
        <begin position="40"/>
        <end position="58"/>
    </location>
</feature>
<keyword evidence="1" id="KW-0472">Membrane</keyword>
<reference evidence="2" key="1">
    <citation type="journal article" date="2022" name="Int. J. Syst. Evol. Microbiol.">
        <title>Apilactobacillus apisilvae sp. nov., Nicolia spurrieriana gen. nov. sp. nov., Bombilactobacillus folatiphilus sp. nov. and Bombilactobacillus thymidiniphilus sp. nov., four new lactic acid bacterial isolates from stingless bees Tetragonula carbonaria and Austroplebeia australis.</title>
        <authorList>
            <person name="Oliphant S.A."/>
            <person name="Watson-Haigh N.S."/>
            <person name="Sumby K.M."/>
            <person name="Gardner J."/>
            <person name="Groom S."/>
            <person name="Jiranek V."/>
        </authorList>
    </citation>
    <scope>NUCLEOTIDE SEQUENCE</scope>
    <source>
        <strain evidence="2">SG4_D2</strain>
    </source>
</reference>
<evidence type="ECO:0000313" key="3">
    <source>
        <dbReference type="Proteomes" id="UP000831495"/>
    </source>
</evidence>
<feature type="transmembrane region" description="Helical" evidence="1">
    <location>
        <begin position="65"/>
        <end position="85"/>
    </location>
</feature>
<evidence type="ECO:0000313" key="2">
    <source>
        <dbReference type="EMBL" id="UQS82047.1"/>
    </source>
</evidence>
<organism evidence="2 3">
    <name type="scientific">Bombilactobacillus folatiphilus</name>
    <dbReference type="NCBI Taxonomy" id="2923362"/>
    <lineage>
        <taxon>Bacteria</taxon>
        <taxon>Bacillati</taxon>
        <taxon>Bacillota</taxon>
        <taxon>Bacilli</taxon>
        <taxon>Lactobacillales</taxon>
        <taxon>Lactobacillaceae</taxon>
        <taxon>Bombilactobacillus</taxon>
    </lineage>
</organism>
<keyword evidence="2" id="KW-0813">Transport</keyword>
<sequence>MKSNKFIPILGWIASVASILMYVSYIPQIINNLHGLKGNPIQPTAALLNGLLWVIYALCKEERDIPIAVCNAAGFIFGLIAALTAL</sequence>
<evidence type="ECO:0000256" key="1">
    <source>
        <dbReference type="SAM" id="Phobius"/>
    </source>
</evidence>
<dbReference type="InterPro" id="IPR004316">
    <property type="entry name" value="SWEET_rpt"/>
</dbReference>
<dbReference type="Pfam" id="PF03083">
    <property type="entry name" value="MtN3_slv"/>
    <property type="match status" value="1"/>
</dbReference>
<accession>A0ABY4P9I6</accession>
<proteinExistence type="predicted"/>
<name>A0ABY4P9I6_9LACO</name>
<dbReference type="EMBL" id="CP093366">
    <property type="protein sequence ID" value="UQS82047.1"/>
    <property type="molecule type" value="Genomic_DNA"/>
</dbReference>
<keyword evidence="1" id="KW-1133">Transmembrane helix</keyword>
<protein>
    <submittedName>
        <fullName evidence="2">SWEET family sugar transporter</fullName>
    </submittedName>
</protein>
<dbReference type="RefSeq" id="WP_249514317.1">
    <property type="nucleotide sequence ID" value="NZ_CP093366.1"/>
</dbReference>
<keyword evidence="3" id="KW-1185">Reference proteome</keyword>
<dbReference type="Proteomes" id="UP000831495">
    <property type="component" value="Chromosome"/>
</dbReference>
<gene>
    <name evidence="2" type="ORF">MOO45_07635</name>
</gene>
<keyword evidence="2" id="KW-0762">Sugar transport</keyword>